<dbReference type="HAMAP" id="MF_00344">
    <property type="entry name" value="GMP_synthase"/>
    <property type="match status" value="1"/>
</dbReference>
<dbReference type="SUPFAM" id="SSF52317">
    <property type="entry name" value="Class I glutamine amidotransferase-like"/>
    <property type="match status" value="1"/>
</dbReference>
<dbReference type="InterPro" id="IPR004739">
    <property type="entry name" value="GMP_synth_GATase"/>
</dbReference>
<dbReference type="FunFam" id="3.30.300.10:FF:000002">
    <property type="entry name" value="GMP synthase [glutamine-hydrolyzing]"/>
    <property type="match status" value="1"/>
</dbReference>
<dbReference type="UniPathway" id="UPA00189">
    <property type="reaction ID" value="UER00296"/>
</dbReference>
<evidence type="ECO:0000313" key="15">
    <source>
        <dbReference type="Proteomes" id="UP000653156"/>
    </source>
</evidence>
<dbReference type="KEGG" id="ptes:JQU52_11455"/>
<evidence type="ECO:0000256" key="7">
    <source>
        <dbReference type="ARBA" id="ARBA00022749"/>
    </source>
</evidence>
<comment type="catalytic activity">
    <reaction evidence="11">
        <text>XMP + L-glutamine + ATP + H2O = GMP + L-glutamate + AMP + diphosphate + 2 H(+)</text>
        <dbReference type="Rhea" id="RHEA:11680"/>
        <dbReference type="ChEBI" id="CHEBI:15377"/>
        <dbReference type="ChEBI" id="CHEBI:15378"/>
        <dbReference type="ChEBI" id="CHEBI:29985"/>
        <dbReference type="ChEBI" id="CHEBI:30616"/>
        <dbReference type="ChEBI" id="CHEBI:33019"/>
        <dbReference type="ChEBI" id="CHEBI:57464"/>
        <dbReference type="ChEBI" id="CHEBI:58115"/>
        <dbReference type="ChEBI" id="CHEBI:58359"/>
        <dbReference type="ChEBI" id="CHEBI:456215"/>
        <dbReference type="EC" id="6.3.5.2"/>
    </reaction>
</comment>
<dbReference type="PANTHER" id="PTHR11922:SF2">
    <property type="entry name" value="GMP SYNTHASE [GLUTAMINE-HYDROLYZING]"/>
    <property type="match status" value="1"/>
</dbReference>
<dbReference type="InterPro" id="IPR022955">
    <property type="entry name" value="GMP_synthase"/>
</dbReference>
<dbReference type="FunFam" id="3.40.50.620:FF:000001">
    <property type="entry name" value="GMP synthase [glutamine-hydrolyzing]"/>
    <property type="match status" value="1"/>
</dbReference>
<dbReference type="Pfam" id="PF00958">
    <property type="entry name" value="GMP_synt_C"/>
    <property type="match status" value="1"/>
</dbReference>
<feature type="active site" evidence="11">
    <location>
        <position position="171"/>
    </location>
</feature>
<gene>
    <name evidence="11 14" type="primary">guaA</name>
    <name evidence="14" type="ORF">JQU52_11455</name>
</gene>
<dbReference type="EMBL" id="CP069798">
    <property type="protein sequence ID" value="QRQ81321.1"/>
    <property type="molecule type" value="Genomic_DNA"/>
</dbReference>
<dbReference type="GO" id="GO:0003921">
    <property type="term" value="F:GMP synthase activity"/>
    <property type="evidence" value="ECO:0007669"/>
    <property type="project" value="InterPro"/>
</dbReference>
<dbReference type="PROSITE" id="PS51553">
    <property type="entry name" value="GMPS_ATP_PPASE"/>
    <property type="match status" value="1"/>
</dbReference>
<dbReference type="SUPFAM" id="SSF54810">
    <property type="entry name" value="GMP synthetase C-terminal dimerisation domain"/>
    <property type="match status" value="1"/>
</dbReference>
<evidence type="ECO:0000256" key="1">
    <source>
        <dbReference type="ARBA" id="ARBA00002332"/>
    </source>
</evidence>
<keyword evidence="6 11" id="KW-0547">Nucleotide-binding</keyword>
<dbReference type="GO" id="GO:0005829">
    <property type="term" value="C:cytosol"/>
    <property type="evidence" value="ECO:0007669"/>
    <property type="project" value="TreeGrafter"/>
</dbReference>
<dbReference type="AlphaFoldDB" id="A0A892ZE67"/>
<dbReference type="PRINTS" id="PR00096">
    <property type="entry name" value="GATASE"/>
</dbReference>
<dbReference type="GO" id="GO:0005524">
    <property type="term" value="F:ATP binding"/>
    <property type="evidence" value="ECO:0007669"/>
    <property type="project" value="UniProtKB-UniRule"/>
</dbReference>
<keyword evidence="5 11" id="KW-0436">Ligase</keyword>
<dbReference type="NCBIfam" id="NF000848">
    <property type="entry name" value="PRK00074.1"/>
    <property type="match status" value="1"/>
</dbReference>
<keyword evidence="9 11" id="KW-0067">ATP-binding</keyword>
<dbReference type="NCBIfam" id="TIGR00884">
    <property type="entry name" value="guaA_Cterm"/>
    <property type="match status" value="1"/>
</dbReference>
<dbReference type="Gene3D" id="3.30.300.10">
    <property type="match status" value="1"/>
</dbReference>
<evidence type="ECO:0000256" key="11">
    <source>
        <dbReference type="HAMAP-Rule" id="MF_00344"/>
    </source>
</evidence>
<dbReference type="FunFam" id="3.40.50.880:FF:000001">
    <property type="entry name" value="GMP synthase [glutamine-hydrolyzing]"/>
    <property type="match status" value="1"/>
</dbReference>
<dbReference type="SUPFAM" id="SSF52402">
    <property type="entry name" value="Adenine nucleotide alpha hydrolases-like"/>
    <property type="match status" value="1"/>
</dbReference>
<dbReference type="Proteomes" id="UP000653156">
    <property type="component" value="Chromosome"/>
</dbReference>
<dbReference type="Pfam" id="PF00117">
    <property type="entry name" value="GATase"/>
    <property type="match status" value="1"/>
</dbReference>
<evidence type="ECO:0000256" key="5">
    <source>
        <dbReference type="ARBA" id="ARBA00022598"/>
    </source>
</evidence>
<evidence type="ECO:0000256" key="6">
    <source>
        <dbReference type="ARBA" id="ARBA00022741"/>
    </source>
</evidence>
<comment type="pathway">
    <text evidence="2 11">Purine metabolism; GMP biosynthesis; GMP from XMP (L-Gln route): step 1/1.</text>
</comment>
<evidence type="ECO:0000256" key="9">
    <source>
        <dbReference type="ARBA" id="ARBA00022840"/>
    </source>
</evidence>
<keyword evidence="7 11" id="KW-0332">GMP biosynthesis</keyword>
<reference evidence="14" key="1">
    <citation type="submission" date="2021-02" db="EMBL/GenBank/DDBJ databases">
        <title>Neisseriaceae sp. 26B isolated from the cloaca of a Common Toad-headed Turtle (Mesoclemmys nasuta).</title>
        <authorList>
            <person name="Spergser J."/>
            <person name="Busse H.-J."/>
        </authorList>
    </citation>
    <scope>NUCLEOTIDE SEQUENCE</scope>
    <source>
        <strain evidence="14">26B</strain>
    </source>
</reference>
<dbReference type="Pfam" id="PF02540">
    <property type="entry name" value="NAD_synthase"/>
    <property type="match status" value="1"/>
</dbReference>
<feature type="binding site" evidence="12">
    <location>
        <begin position="225"/>
        <end position="231"/>
    </location>
    <ligand>
        <name>ATP</name>
        <dbReference type="ChEBI" id="CHEBI:30616"/>
    </ligand>
</feature>
<feature type="active site" evidence="11">
    <location>
        <position position="173"/>
    </location>
</feature>
<evidence type="ECO:0000256" key="2">
    <source>
        <dbReference type="ARBA" id="ARBA00005153"/>
    </source>
</evidence>
<evidence type="ECO:0000313" key="14">
    <source>
        <dbReference type="EMBL" id="QRQ81321.1"/>
    </source>
</evidence>
<dbReference type="PANTHER" id="PTHR11922">
    <property type="entry name" value="GMP SYNTHASE-RELATED"/>
    <property type="match status" value="1"/>
</dbReference>
<keyword evidence="10 11" id="KW-0315">Glutamine amidotransferase</keyword>
<accession>A0A892ZE67</accession>
<dbReference type="EC" id="6.3.5.2" evidence="3 11"/>
<dbReference type="InterPro" id="IPR029062">
    <property type="entry name" value="Class_I_gatase-like"/>
</dbReference>
<dbReference type="Gene3D" id="3.40.50.620">
    <property type="entry name" value="HUPs"/>
    <property type="match status" value="1"/>
</dbReference>
<sequence length="521" mass="57702">MTQDKILILDFGSQVTQLIARRVREAHVYSELHPYDMPIADIKAFAPKGIILSGGPNSVYDSDYQADPAILDLGVPILGICYGMQWMAHTLGGTVSPGDQREFGYARVETEDSTLTQEIYDDAPNQLDVWMSHGDKVTGLPEGFRRVGHTPSCPIAIMEHADKHLYGVQFHPEVTHTKQGSALIHRFVLDIAAAKPSWTMPNYIDEAVAKIRQQVGSDEVILGLSGGVDSSVAAALIHRAIGNQLTCVFVDHGLLRYKEAEMVMDMFARNLGVNVIHVDASGEFMRKLAGVTDPEQKRKIIGAEFVEVFQQEAGKRQNARWLAQGTIYPDVIESAGAKTNKAHAIKSHHNVGGLPETLNLSLLEPLRDLFKDEVRQLGVALGLPREMVYRHPFPGPGLGVRILGEVKREYADLLRRADHIFIEELRNTVDAEGVSWYDNTSQAFAVFLPVKSVGVMGDGRTYEYVVALRAVVTSDFMTAHWAELPYSLLGRVSNRIINEVRGINRVVYDVSGKPPATIEWE</sequence>
<dbReference type="PRINTS" id="PR00097">
    <property type="entry name" value="ANTSNTHASEII"/>
</dbReference>
<comment type="function">
    <text evidence="1 11">Catalyzes the synthesis of GMP from XMP.</text>
</comment>
<keyword evidence="8 11" id="KW-0658">Purine biosynthesis</keyword>
<comment type="subunit">
    <text evidence="11">Homodimer.</text>
</comment>
<feature type="domain" description="GMPS ATP-PPase" evidence="13">
    <location>
        <begin position="198"/>
        <end position="390"/>
    </location>
</feature>
<evidence type="ECO:0000259" key="13">
    <source>
        <dbReference type="PROSITE" id="PS51553"/>
    </source>
</evidence>
<evidence type="ECO:0000256" key="3">
    <source>
        <dbReference type="ARBA" id="ARBA00012746"/>
    </source>
</evidence>
<dbReference type="RefSeq" id="WP_230338616.1">
    <property type="nucleotide sequence ID" value="NZ_CP069798.1"/>
</dbReference>
<name>A0A892ZE67_9NEIS</name>
<dbReference type="NCBIfam" id="TIGR00888">
    <property type="entry name" value="guaA_Nterm"/>
    <property type="match status" value="1"/>
</dbReference>
<dbReference type="InterPro" id="IPR025777">
    <property type="entry name" value="GMPS_ATP_PPase_dom"/>
</dbReference>
<evidence type="ECO:0000256" key="10">
    <source>
        <dbReference type="ARBA" id="ARBA00022962"/>
    </source>
</evidence>
<protein>
    <recommendedName>
        <fullName evidence="4 11">GMP synthase [glutamine-hydrolyzing]</fullName>
        <ecNumber evidence="3 11">6.3.5.2</ecNumber>
    </recommendedName>
    <alternativeName>
        <fullName evidence="11">GMP synthetase</fullName>
    </alternativeName>
    <alternativeName>
        <fullName evidence="11">Glutamine amidotransferase</fullName>
    </alternativeName>
</protein>
<dbReference type="InterPro" id="IPR014729">
    <property type="entry name" value="Rossmann-like_a/b/a_fold"/>
</dbReference>
<dbReference type="InterPro" id="IPR001674">
    <property type="entry name" value="GMP_synth_C"/>
</dbReference>
<dbReference type="Gene3D" id="3.40.50.880">
    <property type="match status" value="1"/>
</dbReference>
<dbReference type="CDD" id="cd01742">
    <property type="entry name" value="GATase1_GMP_Synthase"/>
    <property type="match status" value="1"/>
</dbReference>
<evidence type="ECO:0000256" key="4">
    <source>
        <dbReference type="ARBA" id="ARBA00021562"/>
    </source>
</evidence>
<evidence type="ECO:0000256" key="8">
    <source>
        <dbReference type="ARBA" id="ARBA00022755"/>
    </source>
</evidence>
<organism evidence="14 15">
    <name type="scientific">Paralysiella testudinis</name>
    <dbReference type="NCBI Taxonomy" id="2809020"/>
    <lineage>
        <taxon>Bacteria</taxon>
        <taxon>Pseudomonadati</taxon>
        <taxon>Pseudomonadota</taxon>
        <taxon>Betaproteobacteria</taxon>
        <taxon>Neisseriales</taxon>
        <taxon>Neisseriaceae</taxon>
        <taxon>Paralysiella</taxon>
    </lineage>
</organism>
<evidence type="ECO:0000256" key="12">
    <source>
        <dbReference type="PROSITE-ProRule" id="PRU00886"/>
    </source>
</evidence>
<proteinExistence type="inferred from homology"/>
<keyword evidence="15" id="KW-1185">Reference proteome</keyword>
<dbReference type="InterPro" id="IPR022310">
    <property type="entry name" value="NAD/GMP_synthase"/>
</dbReference>
<dbReference type="InterPro" id="IPR017926">
    <property type="entry name" value="GATASE"/>
</dbReference>
<dbReference type="CDD" id="cd01997">
    <property type="entry name" value="GMP_synthase_C"/>
    <property type="match status" value="1"/>
</dbReference>
<dbReference type="PROSITE" id="PS51273">
    <property type="entry name" value="GATASE_TYPE_1"/>
    <property type="match status" value="1"/>
</dbReference>
<feature type="active site" description="Nucleophile" evidence="11">
    <location>
        <position position="81"/>
    </location>
</feature>